<dbReference type="Gene3D" id="2.70.98.10">
    <property type="match status" value="1"/>
</dbReference>
<name>A0A0R1VT40_9LACO</name>
<dbReference type="GO" id="GO:0102210">
    <property type="term" value="F:rhamnogalacturonan endolyase activity"/>
    <property type="evidence" value="ECO:0007669"/>
    <property type="project" value="UniProtKB-EC"/>
</dbReference>
<dbReference type="OrthoDB" id="101122at2"/>
<dbReference type="InterPro" id="IPR013784">
    <property type="entry name" value="Carb-bd-like_fold"/>
</dbReference>
<dbReference type="GO" id="GO:0005975">
    <property type="term" value="P:carbohydrate metabolic process"/>
    <property type="evidence" value="ECO:0007669"/>
    <property type="project" value="InterPro"/>
</dbReference>
<dbReference type="RefSeq" id="WP_057871150.1">
    <property type="nucleotide sequence ID" value="NZ_AZGB01000009.1"/>
</dbReference>
<keyword evidence="6 8" id="KW-0456">Lyase</keyword>
<dbReference type="InterPro" id="IPR014718">
    <property type="entry name" value="GH-type_carb-bd"/>
</dbReference>
<dbReference type="PANTHER" id="PTHR32018:SF1">
    <property type="entry name" value="RHAMNOGALACTURONAN ENDOLYASE"/>
    <property type="match status" value="1"/>
</dbReference>
<dbReference type="STRING" id="1423750.FC89_GL000363"/>
<reference evidence="8 9" key="1">
    <citation type="journal article" date="2015" name="Genome Announc.">
        <title>Expanding the biotechnology potential of lactobacilli through comparative genomics of 213 strains and associated genera.</title>
        <authorList>
            <person name="Sun Z."/>
            <person name="Harris H.M."/>
            <person name="McCann A."/>
            <person name="Guo C."/>
            <person name="Argimon S."/>
            <person name="Zhang W."/>
            <person name="Yang X."/>
            <person name="Jeffery I.B."/>
            <person name="Cooney J.C."/>
            <person name="Kagawa T.F."/>
            <person name="Liu W."/>
            <person name="Song Y."/>
            <person name="Salvetti E."/>
            <person name="Wrobel A."/>
            <person name="Rasinkangas P."/>
            <person name="Parkhill J."/>
            <person name="Rea M.C."/>
            <person name="O'Sullivan O."/>
            <person name="Ritari J."/>
            <person name="Douillard F.P."/>
            <person name="Paul Ross R."/>
            <person name="Yang R."/>
            <person name="Briner A.E."/>
            <person name="Felis G.E."/>
            <person name="de Vos W.M."/>
            <person name="Barrangou R."/>
            <person name="Klaenhammer T.R."/>
            <person name="Caufield P.W."/>
            <person name="Cui Y."/>
            <person name="Zhang H."/>
            <person name="O'Toole P.W."/>
        </authorList>
    </citation>
    <scope>NUCLEOTIDE SEQUENCE [LARGE SCALE GENOMIC DNA]</scope>
    <source>
        <strain evidence="8 9">DSM 18630</strain>
    </source>
</reference>
<dbReference type="SUPFAM" id="SSF49785">
    <property type="entry name" value="Galactose-binding domain-like"/>
    <property type="match status" value="1"/>
</dbReference>
<dbReference type="InterPro" id="IPR011013">
    <property type="entry name" value="Gal_mutarotase_sf_dom"/>
</dbReference>
<comment type="subcellular location">
    <subcellularLocation>
        <location evidence="2">Secreted</location>
    </subcellularLocation>
</comment>
<dbReference type="InterPro" id="IPR008979">
    <property type="entry name" value="Galactose-bd-like_sf"/>
</dbReference>
<evidence type="ECO:0000256" key="3">
    <source>
        <dbReference type="ARBA" id="ARBA00010418"/>
    </source>
</evidence>
<dbReference type="InterPro" id="IPR029411">
    <property type="entry name" value="RG-lyase_III"/>
</dbReference>
<feature type="domain" description="Rhamnogalacturonan lyase" evidence="7">
    <location>
        <begin position="403"/>
        <end position="550"/>
    </location>
</feature>
<evidence type="ECO:0000256" key="6">
    <source>
        <dbReference type="ARBA" id="ARBA00023239"/>
    </source>
</evidence>
<dbReference type="GO" id="GO:0005576">
    <property type="term" value="C:extracellular region"/>
    <property type="evidence" value="ECO:0007669"/>
    <property type="project" value="UniProtKB-SubCell"/>
</dbReference>
<comment type="catalytic activity">
    <reaction evidence="1">
        <text>Endotype eliminative cleavage of L-alpha-rhamnopyranosyl-(1-&gt;4)-alpha-D-galactopyranosyluronic acid bonds of rhamnogalacturonan I domains in ramified hairy regions of pectin leaving L-rhamnopyranose at the reducing end and 4-deoxy-4,5-unsaturated D-galactopyranosyluronic acid at the non-reducing end.</text>
        <dbReference type="EC" id="4.2.2.23"/>
    </reaction>
</comment>
<dbReference type="CDD" id="cd10320">
    <property type="entry name" value="RGL4_N"/>
    <property type="match status" value="1"/>
</dbReference>
<evidence type="ECO:0000259" key="7">
    <source>
        <dbReference type="Pfam" id="PF14683"/>
    </source>
</evidence>
<dbReference type="PANTHER" id="PTHR32018">
    <property type="entry name" value="RHAMNOGALACTURONATE LYASE FAMILY PROTEIN"/>
    <property type="match status" value="1"/>
</dbReference>
<evidence type="ECO:0000256" key="5">
    <source>
        <dbReference type="ARBA" id="ARBA00022525"/>
    </source>
</evidence>
<evidence type="ECO:0000256" key="4">
    <source>
        <dbReference type="ARBA" id="ARBA00012437"/>
    </source>
</evidence>
<dbReference type="Gene3D" id="2.60.120.260">
    <property type="entry name" value="Galactose-binding domain-like"/>
    <property type="match status" value="1"/>
</dbReference>
<evidence type="ECO:0000313" key="8">
    <source>
        <dbReference type="EMBL" id="KRM07051.1"/>
    </source>
</evidence>
<protein>
    <recommendedName>
        <fullName evidence="4">rhamnogalacturonan endolyase</fullName>
        <ecNumber evidence="4">4.2.2.23</ecNumber>
    </recommendedName>
</protein>
<dbReference type="Pfam" id="PF14683">
    <property type="entry name" value="CBM-like"/>
    <property type="match status" value="1"/>
</dbReference>
<evidence type="ECO:0000256" key="2">
    <source>
        <dbReference type="ARBA" id="ARBA00004613"/>
    </source>
</evidence>
<dbReference type="AlphaFoldDB" id="A0A0R1VT40"/>
<dbReference type="GO" id="GO:0030246">
    <property type="term" value="F:carbohydrate binding"/>
    <property type="evidence" value="ECO:0007669"/>
    <property type="project" value="InterPro"/>
</dbReference>
<keyword evidence="5" id="KW-0964">Secreted</keyword>
<dbReference type="PATRIC" id="fig|1423750.3.peg.372"/>
<evidence type="ECO:0000256" key="1">
    <source>
        <dbReference type="ARBA" id="ARBA00001324"/>
    </source>
</evidence>
<evidence type="ECO:0000313" key="9">
    <source>
        <dbReference type="Proteomes" id="UP000051451"/>
    </source>
</evidence>
<proteinExistence type="inferred from homology"/>
<keyword evidence="9" id="KW-1185">Reference proteome</keyword>
<comment type="similarity">
    <text evidence="3">Belongs to the polysaccharide lyase 4 family.</text>
</comment>
<dbReference type="SUPFAM" id="SSF49452">
    <property type="entry name" value="Starch-binding domain-like"/>
    <property type="match status" value="1"/>
</dbReference>
<dbReference type="GeneID" id="98318415"/>
<comment type="caution">
    <text evidence="8">The sequence shown here is derived from an EMBL/GenBank/DDBJ whole genome shotgun (WGS) entry which is preliminary data.</text>
</comment>
<dbReference type="EC" id="4.2.2.23" evidence="4"/>
<gene>
    <name evidence="8" type="ORF">FC89_GL000363</name>
</gene>
<dbReference type="Proteomes" id="UP000051451">
    <property type="component" value="Unassembled WGS sequence"/>
</dbReference>
<dbReference type="SUPFAM" id="SSF74650">
    <property type="entry name" value="Galactose mutarotase-like"/>
    <property type="match status" value="1"/>
</dbReference>
<sequence>MSDLKLSVNDGRVRMSNANIQLVLNAEGKADSLIFHGQELLENLKGEKADPDAQHTFYCDYHVKGKTVNIKPNKLVVIEDSTDRIHVAYIDDVSQLGVAYHFILPAKDDAIYSYVKAWNNTQSMIKVDEFRTVYRLNHDLFYLGKNHERIGYQPTSAHMISGSRIQDETYELDDGSLYSNSKIYSKYDYAGYFKENDFWGQFGHEYGFWFIPANRSYYDGGPLNQDLLLHYDGLILNYMASSHLGKDQFKIPVGWSKVYGPWCLYLNEGKNKIKDAQIRAKKEQANWPYQWVNETGYFNEAVTIKGKIKINQQLPKDQLQLVLSQACSNNDFLKVQDGYSFDAVTNKQGDFVLEKVRPGNYVVYVYSIGGKIVGTYKLADKQVTGESIQDWGTLNWRIKETKTIWQIGESTHTTAGFKFSDQLRNYIWQDSVPANYDFEIGAADNDWYYLQNDHGVWKITFSGQFSEKSSKDYELILAFAGETQKDMQDKKGITVRVAVNDREAQVKSFVNDKAAYRSALRSGSYGLMKVKIARDSLKPNSENTIRISTNGYLLYDTLLLTEAD</sequence>
<dbReference type="EMBL" id="AZGB01000009">
    <property type="protein sequence ID" value="KRM07051.1"/>
    <property type="molecule type" value="Genomic_DNA"/>
</dbReference>
<accession>A0A0R1VT40</accession>
<organism evidence="8 9">
    <name type="scientific">Liquorilactobacillus ghanensis DSM 18630</name>
    <dbReference type="NCBI Taxonomy" id="1423750"/>
    <lineage>
        <taxon>Bacteria</taxon>
        <taxon>Bacillati</taxon>
        <taxon>Bacillota</taxon>
        <taxon>Bacilli</taxon>
        <taxon>Lactobacillales</taxon>
        <taxon>Lactobacillaceae</taxon>
        <taxon>Liquorilactobacillus</taxon>
    </lineage>
</organism>
<dbReference type="InterPro" id="IPR051850">
    <property type="entry name" value="Polysacch_Lyase_4"/>
</dbReference>